<dbReference type="GO" id="GO:0004222">
    <property type="term" value="F:metalloendopeptidase activity"/>
    <property type="evidence" value="ECO:0007669"/>
    <property type="project" value="InterPro"/>
</dbReference>
<dbReference type="PANTHER" id="PTHR22726:SF1">
    <property type="entry name" value="METALLOENDOPEPTIDASE OMA1, MITOCHONDRIAL"/>
    <property type="match status" value="1"/>
</dbReference>
<evidence type="ECO:0000256" key="1">
    <source>
        <dbReference type="ARBA" id="ARBA00022670"/>
    </source>
</evidence>
<organism evidence="8 9">
    <name type="scientific">Aliikangiella coralliicola</name>
    <dbReference type="NCBI Taxonomy" id="2592383"/>
    <lineage>
        <taxon>Bacteria</taxon>
        <taxon>Pseudomonadati</taxon>
        <taxon>Pseudomonadota</taxon>
        <taxon>Gammaproteobacteria</taxon>
        <taxon>Oceanospirillales</taxon>
        <taxon>Pleioneaceae</taxon>
        <taxon>Aliikangiella</taxon>
    </lineage>
</organism>
<dbReference type="GO" id="GO:0016020">
    <property type="term" value="C:membrane"/>
    <property type="evidence" value="ECO:0007669"/>
    <property type="project" value="TreeGrafter"/>
</dbReference>
<dbReference type="AlphaFoldDB" id="A0A545U6A8"/>
<evidence type="ECO:0000256" key="4">
    <source>
        <dbReference type="ARBA" id="ARBA00022833"/>
    </source>
</evidence>
<dbReference type="OrthoDB" id="9810445at2"/>
<dbReference type="Proteomes" id="UP000315439">
    <property type="component" value="Unassembled WGS sequence"/>
</dbReference>
<dbReference type="GO" id="GO:0046872">
    <property type="term" value="F:metal ion binding"/>
    <property type="evidence" value="ECO:0007669"/>
    <property type="project" value="UniProtKB-KW"/>
</dbReference>
<comment type="cofactor">
    <cofactor evidence="6">
        <name>Zn(2+)</name>
        <dbReference type="ChEBI" id="CHEBI:29105"/>
    </cofactor>
    <text evidence="6">Binds 1 zinc ion per subunit.</text>
</comment>
<keyword evidence="9" id="KW-1185">Reference proteome</keyword>
<dbReference type="InterPro" id="IPR001915">
    <property type="entry name" value="Peptidase_M48"/>
</dbReference>
<accession>A0A545U6A8</accession>
<protein>
    <submittedName>
        <fullName evidence="8">M48 family metalloprotease</fullName>
    </submittedName>
</protein>
<evidence type="ECO:0000313" key="8">
    <source>
        <dbReference type="EMBL" id="TQV85007.1"/>
    </source>
</evidence>
<dbReference type="Pfam" id="PF01435">
    <property type="entry name" value="Peptidase_M48"/>
    <property type="match status" value="1"/>
</dbReference>
<comment type="caution">
    <text evidence="8">The sequence shown here is derived from an EMBL/GenBank/DDBJ whole genome shotgun (WGS) entry which is preliminary data.</text>
</comment>
<evidence type="ECO:0000256" key="6">
    <source>
        <dbReference type="RuleBase" id="RU003983"/>
    </source>
</evidence>
<dbReference type="InterPro" id="IPR051156">
    <property type="entry name" value="Mito/Outer_Membr_Metalloprot"/>
</dbReference>
<keyword evidence="4 6" id="KW-0862">Zinc</keyword>
<evidence type="ECO:0000256" key="2">
    <source>
        <dbReference type="ARBA" id="ARBA00022723"/>
    </source>
</evidence>
<name>A0A545U6A8_9GAMM</name>
<dbReference type="PANTHER" id="PTHR22726">
    <property type="entry name" value="METALLOENDOPEPTIDASE OMA1"/>
    <property type="match status" value="1"/>
</dbReference>
<keyword evidence="1 6" id="KW-0645">Protease</keyword>
<evidence type="ECO:0000256" key="5">
    <source>
        <dbReference type="ARBA" id="ARBA00023049"/>
    </source>
</evidence>
<dbReference type="Gene3D" id="3.30.2010.10">
    <property type="entry name" value="Metalloproteases ('zincins'), catalytic domain"/>
    <property type="match status" value="1"/>
</dbReference>
<proteinExistence type="inferred from homology"/>
<evidence type="ECO:0000256" key="3">
    <source>
        <dbReference type="ARBA" id="ARBA00022801"/>
    </source>
</evidence>
<gene>
    <name evidence="8" type="ORF">FLL46_21700</name>
</gene>
<dbReference type="EMBL" id="VIKS01000013">
    <property type="protein sequence ID" value="TQV85007.1"/>
    <property type="molecule type" value="Genomic_DNA"/>
</dbReference>
<dbReference type="PROSITE" id="PS51257">
    <property type="entry name" value="PROKAR_LIPOPROTEIN"/>
    <property type="match status" value="1"/>
</dbReference>
<evidence type="ECO:0000259" key="7">
    <source>
        <dbReference type="Pfam" id="PF01435"/>
    </source>
</evidence>
<dbReference type="GO" id="GO:0051603">
    <property type="term" value="P:proteolysis involved in protein catabolic process"/>
    <property type="evidence" value="ECO:0007669"/>
    <property type="project" value="TreeGrafter"/>
</dbReference>
<reference evidence="8 9" key="1">
    <citation type="submission" date="2019-07" db="EMBL/GenBank/DDBJ databases">
        <title>Draft genome for Aliikangiella sp. M105.</title>
        <authorList>
            <person name="Wang G."/>
        </authorList>
    </citation>
    <scope>NUCLEOTIDE SEQUENCE [LARGE SCALE GENOMIC DNA]</scope>
    <source>
        <strain evidence="8 9">M105</strain>
    </source>
</reference>
<keyword evidence="5 6" id="KW-0482">Metalloprotease</keyword>
<keyword evidence="2" id="KW-0479">Metal-binding</keyword>
<dbReference type="RefSeq" id="WP_142933652.1">
    <property type="nucleotide sequence ID" value="NZ_ML660169.1"/>
</dbReference>
<keyword evidence="3 6" id="KW-0378">Hydrolase</keyword>
<comment type="similarity">
    <text evidence="6">Belongs to the peptidase M48 family.</text>
</comment>
<evidence type="ECO:0000313" key="9">
    <source>
        <dbReference type="Proteomes" id="UP000315439"/>
    </source>
</evidence>
<feature type="domain" description="Peptidase M48" evidence="7">
    <location>
        <begin position="78"/>
        <end position="270"/>
    </location>
</feature>
<sequence length="297" mass="32788">MINRFFKIPLSCLFSCVLFFMLGCGLKVGSLDVGKLASAGAGVITGNKMSLEEQQAVGQQMTAIIVGSSKIHPNAKLQKYVNQVGSWVALHANPEKDKTAQVQWQFIVIDTPDFNAFSMPGGYVVISSGVLDRLSSEAELAAVLAHEVVHIEQKHQVKAIEKSSTFSNIGDLAFIAADYRQSQKGGYSQDSLKNRQIAKGLFNTTHTLYTKGLSREDELDADQKAVILMTRAGYDPYAYLAVMQLIESIDDKRKTLVLATHPKPSERIHTAFNALNYVEKNIRSTKTVENRFLSSLR</sequence>